<comment type="similarity">
    <text evidence="1">Belongs to the ros/MucR family.</text>
</comment>
<dbReference type="GO" id="GO:0008270">
    <property type="term" value="F:zinc ion binding"/>
    <property type="evidence" value="ECO:0007669"/>
    <property type="project" value="InterPro"/>
</dbReference>
<dbReference type="GO" id="GO:0003677">
    <property type="term" value="F:DNA binding"/>
    <property type="evidence" value="ECO:0007669"/>
    <property type="project" value="InterPro"/>
</dbReference>
<accession>A0A9J6PE87</accession>
<proteinExistence type="inferred from homology"/>
<dbReference type="Proteomes" id="UP001055804">
    <property type="component" value="Unassembled WGS sequence"/>
</dbReference>
<dbReference type="InterPro" id="IPR008807">
    <property type="entry name" value="ROS_MUCR"/>
</dbReference>
<keyword evidence="3" id="KW-1185">Reference proteome</keyword>
<dbReference type="GO" id="GO:0006355">
    <property type="term" value="P:regulation of DNA-templated transcription"/>
    <property type="evidence" value="ECO:0007669"/>
    <property type="project" value="InterPro"/>
</dbReference>
<dbReference type="EMBL" id="JAMZFT010000001">
    <property type="protein sequence ID" value="MCP1334935.1"/>
    <property type="molecule type" value="Genomic_DNA"/>
</dbReference>
<sequence>MQSRDEIIDMTADIVSAYVGNNSVPASELPALISSIHGALLAASGGKPVEAEEQMRPAVPVKKSVQDEQISCLICGGSFKSLRRHLGTQHNLTPEQYRAMWGLAPDYPMVAPSYAKARSDLAKEMGLGKRPASGKASGKR</sequence>
<evidence type="ECO:0000313" key="2">
    <source>
        <dbReference type="EMBL" id="MCP1334935.1"/>
    </source>
</evidence>
<organism evidence="2 3">
    <name type="scientific">Futiania mangrovi</name>
    <dbReference type="NCBI Taxonomy" id="2959716"/>
    <lineage>
        <taxon>Bacteria</taxon>
        <taxon>Pseudomonadati</taxon>
        <taxon>Pseudomonadota</taxon>
        <taxon>Alphaproteobacteria</taxon>
        <taxon>Futianiales</taxon>
        <taxon>Futianiaceae</taxon>
        <taxon>Futiania</taxon>
    </lineage>
</organism>
<comment type="caution">
    <text evidence="2">The sequence shown here is derived from an EMBL/GenBank/DDBJ whole genome shotgun (WGS) entry which is preliminary data.</text>
</comment>
<dbReference type="RefSeq" id="WP_269330897.1">
    <property type="nucleotide sequence ID" value="NZ_JAMZFT010000001.1"/>
</dbReference>
<evidence type="ECO:0000313" key="3">
    <source>
        <dbReference type="Proteomes" id="UP001055804"/>
    </source>
</evidence>
<protein>
    <submittedName>
        <fullName evidence="2">MucR family transcriptional regulator</fullName>
    </submittedName>
</protein>
<dbReference type="Gene3D" id="1.10.10.1550">
    <property type="entry name" value="ROS/MUCR transcriptional regulator protein"/>
    <property type="match status" value="1"/>
</dbReference>
<gene>
    <name evidence="2" type="ORF">NJQ99_00770</name>
</gene>
<name>A0A9J6PE87_9PROT</name>
<dbReference type="InterPro" id="IPR041920">
    <property type="entry name" value="ROS/MUCR_sf"/>
</dbReference>
<dbReference type="Pfam" id="PF05443">
    <property type="entry name" value="ROS_MUCR"/>
    <property type="match status" value="1"/>
</dbReference>
<evidence type="ECO:0000256" key="1">
    <source>
        <dbReference type="ARBA" id="ARBA00007031"/>
    </source>
</evidence>
<dbReference type="AlphaFoldDB" id="A0A9J6PE87"/>
<reference evidence="2" key="1">
    <citation type="submission" date="2022-06" db="EMBL/GenBank/DDBJ databases">
        <title>Isolation and Genomics of Futiania mangrovii gen. nov., sp. nov., a Rare and Metabolically-versatile member in the Class Alphaproteobacteria.</title>
        <authorList>
            <person name="Liu L."/>
            <person name="Huang W.-C."/>
            <person name="Pan J."/>
            <person name="Li J."/>
            <person name="Huang Y."/>
            <person name="Du H."/>
            <person name="Liu Y."/>
            <person name="Li M."/>
        </authorList>
    </citation>
    <scope>NUCLEOTIDE SEQUENCE</scope>
    <source>
        <strain evidence="2">FT118</strain>
    </source>
</reference>